<dbReference type="GO" id="GO:0005524">
    <property type="term" value="F:ATP binding"/>
    <property type="evidence" value="ECO:0007669"/>
    <property type="project" value="UniProtKB-KW"/>
</dbReference>
<keyword evidence="4 10" id="KW-0812">Transmembrane</keyword>
<name>A0A371NYB6_9MICO</name>
<gene>
    <name evidence="13" type="ORF">DY023_02785</name>
</gene>
<dbReference type="GO" id="GO:0140359">
    <property type="term" value="F:ABC-type transporter activity"/>
    <property type="evidence" value="ECO:0007669"/>
    <property type="project" value="InterPro"/>
</dbReference>
<dbReference type="Gene3D" id="3.40.50.300">
    <property type="entry name" value="P-loop containing nucleotide triphosphate hydrolases"/>
    <property type="match status" value="1"/>
</dbReference>
<dbReference type="PANTHER" id="PTHR24221">
    <property type="entry name" value="ATP-BINDING CASSETTE SUB-FAMILY B"/>
    <property type="match status" value="1"/>
</dbReference>
<comment type="similarity">
    <text evidence="9">Belongs to the ABC transporter superfamily. Lipid exporter (TC 3.A.1.106) family.</text>
</comment>
<dbReference type="PROSITE" id="PS50929">
    <property type="entry name" value="ABC_TM1F"/>
    <property type="match status" value="1"/>
</dbReference>
<evidence type="ECO:0000256" key="9">
    <source>
        <dbReference type="ARBA" id="ARBA00061644"/>
    </source>
</evidence>
<proteinExistence type="inferred from homology"/>
<comment type="caution">
    <text evidence="13">The sequence shown here is derived from an EMBL/GenBank/DDBJ whole genome shotgun (WGS) entry which is preliminary data.</text>
</comment>
<feature type="transmembrane region" description="Helical" evidence="10">
    <location>
        <begin position="69"/>
        <end position="90"/>
    </location>
</feature>
<protein>
    <submittedName>
        <fullName evidence="13">ABC transporter ATP-binding protein</fullName>
    </submittedName>
</protein>
<evidence type="ECO:0000259" key="11">
    <source>
        <dbReference type="PROSITE" id="PS50893"/>
    </source>
</evidence>
<dbReference type="InterPro" id="IPR036640">
    <property type="entry name" value="ABC1_TM_sf"/>
</dbReference>
<keyword evidence="14" id="KW-1185">Reference proteome</keyword>
<dbReference type="InterPro" id="IPR017871">
    <property type="entry name" value="ABC_transporter-like_CS"/>
</dbReference>
<feature type="transmembrane region" description="Helical" evidence="10">
    <location>
        <begin position="21"/>
        <end position="49"/>
    </location>
</feature>
<reference evidence="13 14" key="1">
    <citation type="submission" date="2018-08" db="EMBL/GenBank/DDBJ databases">
        <title>Isolation, diversity and antifungal activity of Actinobacteria from cow dung.</title>
        <authorList>
            <person name="Ling L."/>
        </authorList>
    </citation>
    <scope>NUCLEOTIDE SEQUENCE [LARGE SCALE GENOMIC DNA]</scope>
    <source>
        <strain evidence="13 14">NEAU-LLE</strain>
    </source>
</reference>
<keyword evidence="2" id="KW-0813">Transport</keyword>
<keyword evidence="8 10" id="KW-0472">Membrane</keyword>
<dbReference type="AlphaFoldDB" id="A0A371NYB6"/>
<comment type="subcellular location">
    <subcellularLocation>
        <location evidence="1">Cell membrane</location>
        <topology evidence="1">Multi-pass membrane protein</topology>
    </subcellularLocation>
</comment>
<feature type="domain" description="ABC transmembrane type-1" evidence="12">
    <location>
        <begin position="27"/>
        <end position="321"/>
    </location>
</feature>
<feature type="domain" description="ABC transporter" evidence="11">
    <location>
        <begin position="358"/>
        <end position="595"/>
    </location>
</feature>
<evidence type="ECO:0000313" key="13">
    <source>
        <dbReference type="EMBL" id="REJ07584.1"/>
    </source>
</evidence>
<evidence type="ECO:0000259" key="12">
    <source>
        <dbReference type="PROSITE" id="PS50929"/>
    </source>
</evidence>
<evidence type="ECO:0000256" key="8">
    <source>
        <dbReference type="ARBA" id="ARBA00023136"/>
    </source>
</evidence>
<feature type="transmembrane region" description="Helical" evidence="10">
    <location>
        <begin position="251"/>
        <end position="279"/>
    </location>
</feature>
<keyword evidence="3" id="KW-1003">Cell membrane</keyword>
<dbReference type="PANTHER" id="PTHR24221:SF654">
    <property type="entry name" value="ATP-BINDING CASSETTE SUB-FAMILY B MEMBER 6"/>
    <property type="match status" value="1"/>
</dbReference>
<dbReference type="OrthoDB" id="9806127at2"/>
<evidence type="ECO:0000256" key="6">
    <source>
        <dbReference type="ARBA" id="ARBA00022840"/>
    </source>
</evidence>
<evidence type="ECO:0000256" key="10">
    <source>
        <dbReference type="SAM" id="Phobius"/>
    </source>
</evidence>
<dbReference type="InterPro" id="IPR039421">
    <property type="entry name" value="Type_1_exporter"/>
</dbReference>
<dbReference type="GO" id="GO:0016887">
    <property type="term" value="F:ATP hydrolysis activity"/>
    <property type="evidence" value="ECO:0007669"/>
    <property type="project" value="InterPro"/>
</dbReference>
<accession>A0A371NYB6</accession>
<dbReference type="Gene3D" id="1.20.1560.10">
    <property type="entry name" value="ABC transporter type 1, transmembrane domain"/>
    <property type="match status" value="1"/>
</dbReference>
<dbReference type="SUPFAM" id="SSF52540">
    <property type="entry name" value="P-loop containing nucleoside triphosphate hydrolases"/>
    <property type="match status" value="1"/>
</dbReference>
<evidence type="ECO:0000256" key="2">
    <source>
        <dbReference type="ARBA" id="ARBA00022448"/>
    </source>
</evidence>
<evidence type="ECO:0000313" key="14">
    <source>
        <dbReference type="Proteomes" id="UP000262172"/>
    </source>
</evidence>
<dbReference type="EMBL" id="QUAB01000015">
    <property type="protein sequence ID" value="REJ07584.1"/>
    <property type="molecule type" value="Genomic_DNA"/>
</dbReference>
<evidence type="ECO:0000256" key="3">
    <source>
        <dbReference type="ARBA" id="ARBA00022475"/>
    </source>
</evidence>
<organism evidence="13 14">
    <name type="scientific">Microbacterium bovistercoris</name>
    <dbReference type="NCBI Taxonomy" id="2293570"/>
    <lineage>
        <taxon>Bacteria</taxon>
        <taxon>Bacillati</taxon>
        <taxon>Actinomycetota</taxon>
        <taxon>Actinomycetes</taxon>
        <taxon>Micrococcales</taxon>
        <taxon>Microbacteriaceae</taxon>
        <taxon>Microbacterium</taxon>
    </lineage>
</organism>
<dbReference type="InterPro" id="IPR027417">
    <property type="entry name" value="P-loop_NTPase"/>
</dbReference>
<feature type="transmembrane region" description="Helical" evidence="10">
    <location>
        <begin position="145"/>
        <end position="168"/>
    </location>
</feature>
<dbReference type="GO" id="GO:0034040">
    <property type="term" value="F:ATPase-coupled lipid transmembrane transporter activity"/>
    <property type="evidence" value="ECO:0007669"/>
    <property type="project" value="TreeGrafter"/>
</dbReference>
<keyword evidence="5" id="KW-0547">Nucleotide-binding</keyword>
<dbReference type="SMART" id="SM00382">
    <property type="entry name" value="AAA"/>
    <property type="match status" value="1"/>
</dbReference>
<dbReference type="SUPFAM" id="SSF90123">
    <property type="entry name" value="ABC transporter transmembrane region"/>
    <property type="match status" value="1"/>
</dbReference>
<evidence type="ECO:0000256" key="7">
    <source>
        <dbReference type="ARBA" id="ARBA00022989"/>
    </source>
</evidence>
<dbReference type="PROSITE" id="PS00211">
    <property type="entry name" value="ABC_TRANSPORTER_1"/>
    <property type="match status" value="1"/>
</dbReference>
<evidence type="ECO:0000256" key="4">
    <source>
        <dbReference type="ARBA" id="ARBA00022692"/>
    </source>
</evidence>
<dbReference type="PROSITE" id="PS50893">
    <property type="entry name" value="ABC_TRANSPORTER_2"/>
    <property type="match status" value="1"/>
</dbReference>
<dbReference type="InterPro" id="IPR011527">
    <property type="entry name" value="ABC1_TM_dom"/>
</dbReference>
<sequence>MKLVTKSYNELMGYLPADARAYLVRYIVISCLLTVLDIAAIMLLALSLAPMIARAPINLPIIGEISAGSYIWLIGVVALLILVKSVLALLQQWFATRRFADFELEIGRQLFDAYIKAPWTYRLGRNTAQIVRIADVGIANAVSGFLLPIVQLPSLIVSFVLILGIIVVAQPVTAVITVVYLGLIMALLYWVVSGRSVQAGRVSRDYSFKVATLMTEMMQALKEITLRNKTGEVAEIVQYNRAFSTRARANLNFLGSVPGFVLNAALVGGFVLVGGVAYVAGGAGESGMQEALAAVALFAVAGFRLVPSLTGFQSIVTRTTANVPHVQAVIFDLQVSEKYLEVAEKLGQEPIDGSPKTLTLSGVSFGYPKHEDTPALHSIDLTIPIGSSLALVGSSGAGKSTLVDVLLGLLVPQQGTIALDGQDLNDVLAAWRERVGYVPQDVSLFDGTVAQNVALAWDDSEIDFDKVRAALERAQLWETIEQREGGMRDRIGERGMSLSGGQRQRLGIARALYSDPLVLVLDEATSALDTKTESKVTEAIRGLKGEVTIVSVAHRLSTIRDSDLVCFMQDGTIADRGTFDELVARVPNFAEQAQLAGLA</sequence>
<dbReference type="Pfam" id="PF00005">
    <property type="entry name" value="ABC_tran"/>
    <property type="match status" value="1"/>
</dbReference>
<dbReference type="GO" id="GO:0005886">
    <property type="term" value="C:plasma membrane"/>
    <property type="evidence" value="ECO:0007669"/>
    <property type="project" value="UniProtKB-SubCell"/>
</dbReference>
<evidence type="ECO:0000256" key="1">
    <source>
        <dbReference type="ARBA" id="ARBA00004651"/>
    </source>
</evidence>
<keyword evidence="7 10" id="KW-1133">Transmembrane helix</keyword>
<dbReference type="Proteomes" id="UP000262172">
    <property type="component" value="Unassembled WGS sequence"/>
</dbReference>
<dbReference type="RefSeq" id="WP_116240829.1">
    <property type="nucleotide sequence ID" value="NZ_QUAB01000015.1"/>
</dbReference>
<keyword evidence="6 13" id="KW-0067">ATP-binding</keyword>
<dbReference type="FunFam" id="3.40.50.300:FF:000299">
    <property type="entry name" value="ABC transporter ATP-binding protein/permease"/>
    <property type="match status" value="1"/>
</dbReference>
<dbReference type="InterPro" id="IPR003593">
    <property type="entry name" value="AAA+_ATPase"/>
</dbReference>
<evidence type="ECO:0000256" key="5">
    <source>
        <dbReference type="ARBA" id="ARBA00022741"/>
    </source>
</evidence>
<feature type="transmembrane region" description="Helical" evidence="10">
    <location>
        <begin position="174"/>
        <end position="192"/>
    </location>
</feature>
<dbReference type="InterPro" id="IPR003439">
    <property type="entry name" value="ABC_transporter-like_ATP-bd"/>
</dbReference>